<dbReference type="AlphaFoldDB" id="A0A1M5Z4K7"/>
<dbReference type="HAMAP" id="MF_00727">
    <property type="entry name" value="Tgl"/>
    <property type="match status" value="1"/>
</dbReference>
<reference evidence="3 4" key="1">
    <citation type="submission" date="2016-11" db="EMBL/GenBank/DDBJ databases">
        <authorList>
            <person name="Jaros S."/>
            <person name="Januszkiewicz K."/>
            <person name="Wedrychowicz H."/>
        </authorList>
    </citation>
    <scope>NUCLEOTIDE SEQUENCE [LARGE SCALE GENOMIC DNA]</scope>
    <source>
        <strain evidence="3 4">DSM 10068</strain>
    </source>
</reference>
<dbReference type="Pfam" id="PF20085">
    <property type="entry name" value="TGL"/>
    <property type="match status" value="1"/>
</dbReference>
<dbReference type="RefSeq" id="WP_073081081.1">
    <property type="nucleotide sequence ID" value="NZ_FQXV01000013.1"/>
</dbReference>
<dbReference type="GO" id="GO:0030435">
    <property type="term" value="P:sporulation resulting in formation of a cellular spore"/>
    <property type="evidence" value="ECO:0007669"/>
    <property type="project" value="UniProtKB-KW"/>
</dbReference>
<dbReference type="GO" id="GO:0003810">
    <property type="term" value="F:protein-glutamine gamma-glutamyltransferase activity"/>
    <property type="evidence" value="ECO:0007669"/>
    <property type="project" value="InterPro"/>
</dbReference>
<evidence type="ECO:0000256" key="2">
    <source>
        <dbReference type="ARBA" id="ARBA00022969"/>
    </source>
</evidence>
<dbReference type="OrthoDB" id="1845399at2"/>
<accession>A0A1M5Z4K7</accession>
<dbReference type="Proteomes" id="UP000183995">
    <property type="component" value="Unassembled WGS sequence"/>
</dbReference>
<protein>
    <submittedName>
        <fullName evidence="3">Protein-glutamine gamma-glutamyltransferase</fullName>
    </submittedName>
</protein>
<gene>
    <name evidence="3" type="ORF">SAMN02745823_03203</name>
</gene>
<dbReference type="NCBIfam" id="NF002869">
    <property type="entry name" value="PRK03187.1"/>
    <property type="match status" value="1"/>
</dbReference>
<keyword evidence="1 3" id="KW-0808">Transferase</keyword>
<dbReference type="STRING" id="1123282.SAMN02745823_03203"/>
<organism evidence="3 4">
    <name type="scientific">Sporobacter termitidis DSM 10068</name>
    <dbReference type="NCBI Taxonomy" id="1123282"/>
    <lineage>
        <taxon>Bacteria</taxon>
        <taxon>Bacillati</taxon>
        <taxon>Bacillota</taxon>
        <taxon>Clostridia</taxon>
        <taxon>Eubacteriales</taxon>
        <taxon>Oscillospiraceae</taxon>
        <taxon>Sporobacter</taxon>
    </lineage>
</organism>
<evidence type="ECO:0000256" key="1">
    <source>
        <dbReference type="ARBA" id="ARBA00022679"/>
    </source>
</evidence>
<evidence type="ECO:0000313" key="4">
    <source>
        <dbReference type="Proteomes" id="UP000183995"/>
    </source>
</evidence>
<dbReference type="EMBL" id="FQXV01000013">
    <property type="protein sequence ID" value="SHI19048.1"/>
    <property type="molecule type" value="Genomic_DNA"/>
</dbReference>
<keyword evidence="4" id="KW-1185">Reference proteome</keyword>
<evidence type="ECO:0000313" key="3">
    <source>
        <dbReference type="EMBL" id="SHI19048.1"/>
    </source>
</evidence>
<sequence length="254" mass="29398">MILVDNRLLDASALDYPEGSMERSMLNTLSSSPERYTYDSLNQLKFELRMRKEIVAAANALNRSNLSFEVFRDSRCNPTYWRRRGDGGFELKPGVRASDAIRDIYRNSSRYGTECATAMQIIYYKALVEIFPEDAFNRMFPNITLMNWHDIAPQLREVGMMHRKRDYLPGDRRYFPNPDVDPETPEWQGENVIVMGDGTYYGHGMGRHRPDAIIRALNENRRRHATREAYLMDSAAEPDFKRFSNLYDQAAGGA</sequence>
<keyword evidence="2" id="KW-0749">Sporulation</keyword>
<proteinExistence type="inferred from homology"/>
<dbReference type="InterPro" id="IPR020916">
    <property type="entry name" value="Gln_gamma-glutamylTfrase_bac"/>
</dbReference>
<name>A0A1M5Z4K7_9FIRM</name>